<reference evidence="2" key="1">
    <citation type="journal article" date="2021" name="Sci. Rep.">
        <title>Diploid genomic architecture of Nitzschia inconspicua, an elite biomass production diatom.</title>
        <authorList>
            <person name="Oliver A."/>
            <person name="Podell S."/>
            <person name="Pinowska A."/>
            <person name="Traller J.C."/>
            <person name="Smith S.R."/>
            <person name="McClure R."/>
            <person name="Beliaev A."/>
            <person name="Bohutskyi P."/>
            <person name="Hill E.A."/>
            <person name="Rabines A."/>
            <person name="Zheng H."/>
            <person name="Allen L.Z."/>
            <person name="Kuo A."/>
            <person name="Grigoriev I.V."/>
            <person name="Allen A.E."/>
            <person name="Hazlebeck D."/>
            <person name="Allen E.E."/>
        </authorList>
    </citation>
    <scope>NUCLEOTIDE SEQUENCE</scope>
    <source>
        <strain evidence="2">Hildebrandi</strain>
    </source>
</reference>
<feature type="signal peptide" evidence="1">
    <location>
        <begin position="1"/>
        <end position="23"/>
    </location>
</feature>
<dbReference type="PROSITE" id="PS51257">
    <property type="entry name" value="PROKAR_LIPOPROTEIN"/>
    <property type="match status" value="1"/>
</dbReference>
<feature type="chain" id="PRO_5039933376" evidence="1">
    <location>
        <begin position="24"/>
        <end position="202"/>
    </location>
</feature>
<dbReference type="Proteomes" id="UP000693970">
    <property type="component" value="Unassembled WGS sequence"/>
</dbReference>
<evidence type="ECO:0000313" key="2">
    <source>
        <dbReference type="EMBL" id="KAG7356094.1"/>
    </source>
</evidence>
<keyword evidence="1" id="KW-0732">Signal</keyword>
<reference evidence="2" key="2">
    <citation type="submission" date="2021-04" db="EMBL/GenBank/DDBJ databases">
        <authorList>
            <person name="Podell S."/>
        </authorList>
    </citation>
    <scope>NUCLEOTIDE SEQUENCE</scope>
    <source>
        <strain evidence="2">Hildebrandi</strain>
    </source>
</reference>
<evidence type="ECO:0000313" key="3">
    <source>
        <dbReference type="Proteomes" id="UP000693970"/>
    </source>
</evidence>
<dbReference type="OrthoDB" id="192090at2759"/>
<proteinExistence type="predicted"/>
<evidence type="ECO:0000256" key="1">
    <source>
        <dbReference type="SAM" id="SignalP"/>
    </source>
</evidence>
<gene>
    <name evidence="2" type="ORF">IV203_000780</name>
</gene>
<organism evidence="2 3">
    <name type="scientific">Nitzschia inconspicua</name>
    <dbReference type="NCBI Taxonomy" id="303405"/>
    <lineage>
        <taxon>Eukaryota</taxon>
        <taxon>Sar</taxon>
        <taxon>Stramenopiles</taxon>
        <taxon>Ochrophyta</taxon>
        <taxon>Bacillariophyta</taxon>
        <taxon>Bacillariophyceae</taxon>
        <taxon>Bacillariophycidae</taxon>
        <taxon>Bacillariales</taxon>
        <taxon>Bacillariaceae</taxon>
        <taxon>Nitzschia</taxon>
    </lineage>
</organism>
<dbReference type="AlphaFoldDB" id="A0A9K3L6P7"/>
<dbReference type="EMBL" id="JAGRRH010000015">
    <property type="protein sequence ID" value="KAG7356094.1"/>
    <property type="molecule type" value="Genomic_DNA"/>
</dbReference>
<sequence length="202" mass="23017">MMFFRSLYSLLVILACLIAVAVAKKEEEDQALKDLYMGMAGLKEAANNPALLAQLMRDLQDPEMMAEAKKMMDNPQFQKKMKEMGNTKDFKEATQKSIDMMKDPAKAAEMEARYEHMMKVGNQQLKNAEKSVMEDAMAAMANPEVMAEMSRMIKDPSFQQQLADMAKDPTFKSYIDAMQDMMKDPEKRARMEKIGEAMRANL</sequence>
<comment type="caution">
    <text evidence="2">The sequence shown here is derived from an EMBL/GenBank/DDBJ whole genome shotgun (WGS) entry which is preliminary data.</text>
</comment>
<keyword evidence="3" id="KW-1185">Reference proteome</keyword>
<accession>A0A9K3L6P7</accession>
<protein>
    <submittedName>
        <fullName evidence="2">Uncharacterized protein</fullName>
    </submittedName>
</protein>
<name>A0A9K3L6P7_9STRA</name>